<dbReference type="InterPro" id="IPR000600">
    <property type="entry name" value="ROK"/>
</dbReference>
<evidence type="ECO:0000256" key="1">
    <source>
        <dbReference type="ARBA" id="ARBA00006479"/>
    </source>
</evidence>
<dbReference type="SUPFAM" id="SSF53067">
    <property type="entry name" value="Actin-like ATPase domain"/>
    <property type="match status" value="1"/>
</dbReference>
<comment type="similarity">
    <text evidence="1">Belongs to the ROK (NagC/XylR) family.</text>
</comment>
<evidence type="ECO:0000313" key="3">
    <source>
        <dbReference type="EMBL" id="PZQ77182.1"/>
    </source>
</evidence>
<dbReference type="Gene3D" id="3.30.420.40">
    <property type="match status" value="1"/>
</dbReference>
<sequence length="385" mass="42323">MATRKTSSKTAKTAKTAPSPTPRKRPRKPLTPSIVGAHHGVTELAEVRITSYNLEVQDDHGFIGDRASQTAFRRLLDVWRKRHRDKGRKDPLGNLPSAALSKKTLDRALRGKMKGEASDILNGAIEEFAVELAQVIQRFMRQKAWHGMQRIVVGGGFPESDVGERAILEAAALCHAAELPVELGRLRHEVDDGGLIGWVHLAPAHFIEHHDALLALDIGGTNVRCGIVKFRRDKAEDLSRAKVVRRTKWRHADDEPSRTGLVDGLVAMLSDMVVWAEREGLRLAPFVGIACPGLIREDGTIARGAQNLPGNWAADTFHLPTALREKMPVIGQDATQVLMHNDAVVQGLSELPFMRDVKRWAVLTIGTGLGNASYLNTTPRRPAAE</sequence>
<dbReference type="Proteomes" id="UP000249135">
    <property type="component" value="Unassembled WGS sequence"/>
</dbReference>
<dbReference type="PANTHER" id="PTHR18964:SF149">
    <property type="entry name" value="BIFUNCTIONAL UDP-N-ACETYLGLUCOSAMINE 2-EPIMERASE_N-ACETYLMANNOSAMINE KINASE"/>
    <property type="match status" value="1"/>
</dbReference>
<accession>A0A2W5QIQ9</accession>
<evidence type="ECO:0000256" key="2">
    <source>
        <dbReference type="SAM" id="MobiDB-lite"/>
    </source>
</evidence>
<keyword evidence="3" id="KW-0418">Kinase</keyword>
<gene>
    <name evidence="3" type="ORF">DI563_04555</name>
</gene>
<feature type="region of interest" description="Disordered" evidence="2">
    <location>
        <begin position="1"/>
        <end position="34"/>
    </location>
</feature>
<dbReference type="Pfam" id="PF00480">
    <property type="entry name" value="ROK"/>
    <property type="match status" value="1"/>
</dbReference>
<dbReference type="AlphaFoldDB" id="A0A2W5QIQ9"/>
<comment type="caution">
    <text evidence="3">The sequence shown here is derived from an EMBL/GenBank/DDBJ whole genome shotgun (WGS) entry which is preliminary data.</text>
</comment>
<organism evidence="3 4">
    <name type="scientific">Variovorax paradoxus</name>
    <dbReference type="NCBI Taxonomy" id="34073"/>
    <lineage>
        <taxon>Bacteria</taxon>
        <taxon>Pseudomonadati</taxon>
        <taxon>Pseudomonadota</taxon>
        <taxon>Betaproteobacteria</taxon>
        <taxon>Burkholderiales</taxon>
        <taxon>Comamonadaceae</taxon>
        <taxon>Variovorax</taxon>
    </lineage>
</organism>
<dbReference type="CDD" id="cd23763">
    <property type="entry name" value="ASKHA_ATPase_ROK"/>
    <property type="match status" value="1"/>
</dbReference>
<dbReference type="InterPro" id="IPR043129">
    <property type="entry name" value="ATPase_NBD"/>
</dbReference>
<evidence type="ECO:0000313" key="4">
    <source>
        <dbReference type="Proteomes" id="UP000249135"/>
    </source>
</evidence>
<proteinExistence type="inferred from homology"/>
<dbReference type="EMBL" id="QFPP01000028">
    <property type="protein sequence ID" value="PZQ77182.1"/>
    <property type="molecule type" value="Genomic_DNA"/>
</dbReference>
<reference evidence="3 4" key="1">
    <citation type="submission" date="2017-08" db="EMBL/GenBank/DDBJ databases">
        <title>Infants hospitalized years apart are colonized by the same room-sourced microbial strains.</title>
        <authorList>
            <person name="Brooks B."/>
            <person name="Olm M.R."/>
            <person name="Firek B.A."/>
            <person name="Baker R."/>
            <person name="Thomas B.C."/>
            <person name="Morowitz M.J."/>
            <person name="Banfield J.F."/>
        </authorList>
    </citation>
    <scope>NUCLEOTIDE SEQUENCE [LARGE SCALE GENOMIC DNA]</scope>
    <source>
        <strain evidence="3">S2_005_003_R2_41</strain>
    </source>
</reference>
<keyword evidence="3" id="KW-0808">Transferase</keyword>
<feature type="compositionally biased region" description="Low complexity" evidence="2">
    <location>
        <begin position="1"/>
        <end position="18"/>
    </location>
</feature>
<protein>
    <submittedName>
        <fullName evidence="3">Glucokinase</fullName>
    </submittedName>
</protein>
<dbReference type="GO" id="GO:0016301">
    <property type="term" value="F:kinase activity"/>
    <property type="evidence" value="ECO:0007669"/>
    <property type="project" value="UniProtKB-KW"/>
</dbReference>
<name>A0A2W5QIQ9_VARPD</name>
<dbReference type="PANTHER" id="PTHR18964">
    <property type="entry name" value="ROK (REPRESSOR, ORF, KINASE) FAMILY"/>
    <property type="match status" value="1"/>
</dbReference>